<gene>
    <name evidence="1" type="ORF">SM124_14260</name>
</gene>
<keyword evidence="2" id="KW-1185">Reference proteome</keyword>
<dbReference type="SUPFAM" id="SSF49842">
    <property type="entry name" value="TNF-like"/>
    <property type="match status" value="1"/>
</dbReference>
<evidence type="ECO:0008006" key="3">
    <source>
        <dbReference type="Google" id="ProtNLM"/>
    </source>
</evidence>
<sequence length="167" mass="18073">MGIKPKTSAFKAVNDGGIQIVPAGPDPTDVEYPNVLFDLNEEYDPEESTFIPNQDGIYLVIGSVVFAQDLEIDYRVRIFILVNGEPAVGDNDFWGKEVPFANGVSVSGILQLNKGDRVSINVNSTADGVIVGDPVGTHFEAARFPSPLENESPILLKSSNTSKTYEL</sequence>
<organism evidence="1 2">
    <name type="scientific">Robertmurraya mangrovi</name>
    <dbReference type="NCBI Taxonomy" id="3098077"/>
    <lineage>
        <taxon>Bacteria</taxon>
        <taxon>Bacillati</taxon>
        <taxon>Bacillota</taxon>
        <taxon>Bacilli</taxon>
        <taxon>Bacillales</taxon>
        <taxon>Bacillaceae</taxon>
        <taxon>Robertmurraya</taxon>
    </lineage>
</organism>
<proteinExistence type="predicted"/>
<comment type="caution">
    <text evidence="1">The sequence shown here is derived from an EMBL/GenBank/DDBJ whole genome shotgun (WGS) entry which is preliminary data.</text>
</comment>
<protein>
    <recommendedName>
        <fullName evidence="3">C1q domain-containing protein</fullName>
    </recommendedName>
</protein>
<dbReference type="RefSeq" id="WP_322447193.1">
    <property type="nucleotide sequence ID" value="NZ_JAXOFX010000009.1"/>
</dbReference>
<evidence type="ECO:0000313" key="2">
    <source>
        <dbReference type="Proteomes" id="UP001290455"/>
    </source>
</evidence>
<dbReference type="InterPro" id="IPR008983">
    <property type="entry name" value="Tumour_necrosis_fac-like_dom"/>
</dbReference>
<reference evidence="1 2" key="1">
    <citation type="submission" date="2023-11" db="EMBL/GenBank/DDBJ databases">
        <title>Bacillus jintuensis, isolated from a mudflat on the Beibu Gulf coast.</title>
        <authorList>
            <person name="Li M."/>
        </authorList>
    </citation>
    <scope>NUCLEOTIDE SEQUENCE [LARGE SCALE GENOMIC DNA]</scope>
    <source>
        <strain evidence="1 2">31A1R</strain>
    </source>
</reference>
<dbReference type="Gene3D" id="2.60.120.40">
    <property type="match status" value="1"/>
</dbReference>
<dbReference type="EMBL" id="JAXOFX010000009">
    <property type="protein sequence ID" value="MDZ5472893.1"/>
    <property type="molecule type" value="Genomic_DNA"/>
</dbReference>
<dbReference type="Proteomes" id="UP001290455">
    <property type="component" value="Unassembled WGS sequence"/>
</dbReference>
<name>A0ABU5J0F1_9BACI</name>
<accession>A0ABU5J0F1</accession>
<evidence type="ECO:0000313" key="1">
    <source>
        <dbReference type="EMBL" id="MDZ5472893.1"/>
    </source>
</evidence>